<feature type="compositionally biased region" description="Polar residues" evidence="1">
    <location>
        <begin position="244"/>
        <end position="253"/>
    </location>
</feature>
<feature type="compositionally biased region" description="Polar residues" evidence="1">
    <location>
        <begin position="226"/>
        <end position="235"/>
    </location>
</feature>
<dbReference type="EMBL" id="CAJPVJ010003565">
    <property type="protein sequence ID" value="CAG2167717.1"/>
    <property type="molecule type" value="Genomic_DNA"/>
</dbReference>
<feature type="compositionally biased region" description="Acidic residues" evidence="1">
    <location>
        <begin position="125"/>
        <end position="138"/>
    </location>
</feature>
<feature type="compositionally biased region" description="Polar residues" evidence="1">
    <location>
        <begin position="47"/>
        <end position="57"/>
    </location>
</feature>
<feature type="region of interest" description="Disordered" evidence="1">
    <location>
        <begin position="1"/>
        <end position="144"/>
    </location>
</feature>
<feature type="region of interest" description="Disordered" evidence="1">
    <location>
        <begin position="225"/>
        <end position="354"/>
    </location>
</feature>
<proteinExistence type="predicted"/>
<evidence type="ECO:0000313" key="3">
    <source>
        <dbReference type="Proteomes" id="UP000728032"/>
    </source>
</evidence>
<dbReference type="EMBL" id="OC918390">
    <property type="protein sequence ID" value="CAD7649299.1"/>
    <property type="molecule type" value="Genomic_DNA"/>
</dbReference>
<dbReference type="OrthoDB" id="10559803at2759"/>
<dbReference type="AlphaFoldDB" id="A0A7R9QM25"/>
<organism evidence="2">
    <name type="scientific">Oppiella nova</name>
    <dbReference type="NCBI Taxonomy" id="334625"/>
    <lineage>
        <taxon>Eukaryota</taxon>
        <taxon>Metazoa</taxon>
        <taxon>Ecdysozoa</taxon>
        <taxon>Arthropoda</taxon>
        <taxon>Chelicerata</taxon>
        <taxon>Arachnida</taxon>
        <taxon>Acari</taxon>
        <taxon>Acariformes</taxon>
        <taxon>Sarcoptiformes</taxon>
        <taxon>Oribatida</taxon>
        <taxon>Brachypylina</taxon>
        <taxon>Oppioidea</taxon>
        <taxon>Oppiidae</taxon>
        <taxon>Oppiella</taxon>
    </lineage>
</organism>
<accession>A0A7R9QM25</accession>
<feature type="compositionally biased region" description="Polar residues" evidence="1">
    <location>
        <begin position="285"/>
        <end position="295"/>
    </location>
</feature>
<name>A0A7R9QM25_9ACAR</name>
<feature type="compositionally biased region" description="Basic and acidic residues" evidence="1">
    <location>
        <begin position="323"/>
        <end position="339"/>
    </location>
</feature>
<reference evidence="2" key="1">
    <citation type="submission" date="2020-11" db="EMBL/GenBank/DDBJ databases">
        <authorList>
            <person name="Tran Van P."/>
        </authorList>
    </citation>
    <scope>NUCLEOTIDE SEQUENCE</scope>
</reference>
<feature type="compositionally biased region" description="Polar residues" evidence="1">
    <location>
        <begin position="261"/>
        <end position="279"/>
    </location>
</feature>
<dbReference type="Proteomes" id="UP000728032">
    <property type="component" value="Unassembled WGS sequence"/>
</dbReference>
<evidence type="ECO:0000313" key="2">
    <source>
        <dbReference type="EMBL" id="CAD7649299.1"/>
    </source>
</evidence>
<feature type="compositionally biased region" description="Basic and acidic residues" evidence="1">
    <location>
        <begin position="31"/>
        <end position="44"/>
    </location>
</feature>
<sequence length="354" mass="40031">MSSKSSQKTFRGEDEEEDEEMLRRAALKSMAVRDKSKATADVKKRTNNAIKSNNYFKNSHRNNGSKHSNLIVLTKNEPQIADSQTTSHSKSFTKIVDKTSTDGSKGGEHKGSVGPERFSRYERNDSDDESDEDSDECCEDKHSMTTTTTTNEINDKNITNADMNCETIDETIVCNDISKSDNNNELNCDSNRQTNYNKELFDNSDVTSGREDICDKKETKERIKLSASSDVSKTSVLERRKQKFGSSVSVTEDSLSEDKSSGNSDLFENNSPMNANRVSVKSRLSDNCGQKQRFYSKNCRHNSNDSISSNKEIESRVRHHPNARHERQMDSNDDFRDCDSSSSKKRLRSLVVMK</sequence>
<feature type="compositionally biased region" description="Polar residues" evidence="1">
    <location>
        <begin position="81"/>
        <end position="92"/>
    </location>
</feature>
<evidence type="ECO:0000256" key="1">
    <source>
        <dbReference type="SAM" id="MobiDB-lite"/>
    </source>
</evidence>
<protein>
    <submittedName>
        <fullName evidence="2">Uncharacterized protein</fullName>
    </submittedName>
</protein>
<keyword evidence="3" id="KW-1185">Reference proteome</keyword>
<gene>
    <name evidence="2" type="ORF">ONB1V03_LOCUS7214</name>
</gene>
<feature type="compositionally biased region" description="Basic and acidic residues" evidence="1">
    <location>
        <begin position="95"/>
        <end position="124"/>
    </location>
</feature>